<keyword evidence="10" id="KW-1185">Reference proteome</keyword>
<comment type="caution">
    <text evidence="9">The sequence shown here is derived from an EMBL/GenBank/DDBJ whole genome shotgun (WGS) entry which is preliminary data.</text>
</comment>
<keyword evidence="4" id="KW-0472">Membrane</keyword>
<evidence type="ECO:0000256" key="5">
    <source>
        <dbReference type="ARBA" id="ARBA00023237"/>
    </source>
</evidence>
<dbReference type="Gene3D" id="1.25.40.390">
    <property type="match status" value="1"/>
</dbReference>
<evidence type="ECO:0000256" key="4">
    <source>
        <dbReference type="ARBA" id="ARBA00023136"/>
    </source>
</evidence>
<keyword evidence="3 6" id="KW-0732">Signal</keyword>
<evidence type="ECO:0000256" key="2">
    <source>
        <dbReference type="ARBA" id="ARBA00006275"/>
    </source>
</evidence>
<dbReference type="SUPFAM" id="SSF48452">
    <property type="entry name" value="TPR-like"/>
    <property type="match status" value="1"/>
</dbReference>
<evidence type="ECO:0000259" key="8">
    <source>
        <dbReference type="Pfam" id="PF14322"/>
    </source>
</evidence>
<dbReference type="InterPro" id="IPR011990">
    <property type="entry name" value="TPR-like_helical_dom_sf"/>
</dbReference>
<name>A0ABT5VR10_9BACT</name>
<dbReference type="Pfam" id="PF07980">
    <property type="entry name" value="SusD_RagB"/>
    <property type="match status" value="1"/>
</dbReference>
<gene>
    <name evidence="9" type="ORF">L3049_01830</name>
</gene>
<dbReference type="Proteomes" id="UP001528920">
    <property type="component" value="Unassembled WGS sequence"/>
</dbReference>
<evidence type="ECO:0000256" key="6">
    <source>
        <dbReference type="SAM" id="SignalP"/>
    </source>
</evidence>
<organism evidence="9 10">
    <name type="scientific">Paralabilibaculum antarcticum</name>
    <dbReference type="NCBI Taxonomy" id="2912572"/>
    <lineage>
        <taxon>Bacteria</taxon>
        <taxon>Pseudomonadati</taxon>
        <taxon>Bacteroidota</taxon>
        <taxon>Bacteroidia</taxon>
        <taxon>Marinilabiliales</taxon>
        <taxon>Marinifilaceae</taxon>
        <taxon>Paralabilibaculum</taxon>
    </lineage>
</organism>
<keyword evidence="5" id="KW-0998">Cell outer membrane</keyword>
<dbReference type="PROSITE" id="PS51257">
    <property type="entry name" value="PROKAR_LIPOPROTEIN"/>
    <property type="match status" value="1"/>
</dbReference>
<dbReference type="InterPro" id="IPR033985">
    <property type="entry name" value="SusD-like_N"/>
</dbReference>
<dbReference type="InterPro" id="IPR012944">
    <property type="entry name" value="SusD_RagB_dom"/>
</dbReference>
<dbReference type="Pfam" id="PF14322">
    <property type="entry name" value="SusD-like_3"/>
    <property type="match status" value="1"/>
</dbReference>
<evidence type="ECO:0000259" key="7">
    <source>
        <dbReference type="Pfam" id="PF07980"/>
    </source>
</evidence>
<evidence type="ECO:0000313" key="9">
    <source>
        <dbReference type="EMBL" id="MDE5416729.1"/>
    </source>
</evidence>
<sequence length="502" mass="56870">MKKILYTLFILAITLMACDDKLELTPTSSLTFNGFWESEEAVNAAHSGVYSAFRGYSYTMWQMGELRSDIWGGKTFESPSNEWVIEHTIDVENVPWSNWSGFYSLIHKLNDFIANAPNVEFLDDTKKQHMLGEAYGMRAYVYFTMLKVWGGVPLSTLPQTTLKIDELSKARDTEEAVMAQVKADLAASLEKFGSDDSYFNGKRVYWSENATQTLKGEVFIWSGTHMGGGNADYTIAKTALTSIANADLLNNYADIFNFENKNNEELIFAFDYAIDEASNFYSLFTSRTTELLGKYDQNGLLVQDYLESTNAANRYGVSESILLKMNDPQDTRRNATFVLLYTAAPADPVYVESDPAYSASYLNKFMGMVDAGSRNYVSDIPLYRYADVLLLLAEAKNLLGEDPSSEINRIIERAYGSNYVEAIHNYTNSTKEANIQKILDERLKEFIGEGKRWWDLRRAGDQYVIDNNQYLNPGDEYKLLVPISRSMMGRNPLLEQTPGYSN</sequence>
<evidence type="ECO:0000256" key="1">
    <source>
        <dbReference type="ARBA" id="ARBA00004442"/>
    </source>
</evidence>
<feature type="chain" id="PRO_5047098540" evidence="6">
    <location>
        <begin position="18"/>
        <end position="502"/>
    </location>
</feature>
<protein>
    <submittedName>
        <fullName evidence="9">RagB/SusD family nutrient uptake outer membrane protein</fullName>
    </submittedName>
</protein>
<dbReference type="RefSeq" id="WP_275108068.1">
    <property type="nucleotide sequence ID" value="NZ_JAKJSC010000001.1"/>
</dbReference>
<feature type="domain" description="RagB/SusD" evidence="7">
    <location>
        <begin position="350"/>
        <end position="500"/>
    </location>
</feature>
<dbReference type="EMBL" id="JAKJSC010000001">
    <property type="protein sequence ID" value="MDE5416729.1"/>
    <property type="molecule type" value="Genomic_DNA"/>
</dbReference>
<feature type="domain" description="SusD-like N-terminal" evidence="8">
    <location>
        <begin position="22"/>
        <end position="190"/>
    </location>
</feature>
<dbReference type="CDD" id="cd08977">
    <property type="entry name" value="SusD"/>
    <property type="match status" value="1"/>
</dbReference>
<accession>A0ABT5VR10</accession>
<feature type="signal peptide" evidence="6">
    <location>
        <begin position="1"/>
        <end position="17"/>
    </location>
</feature>
<comment type="subcellular location">
    <subcellularLocation>
        <location evidence="1">Cell outer membrane</location>
    </subcellularLocation>
</comment>
<proteinExistence type="inferred from homology"/>
<evidence type="ECO:0000313" key="10">
    <source>
        <dbReference type="Proteomes" id="UP001528920"/>
    </source>
</evidence>
<evidence type="ECO:0000256" key="3">
    <source>
        <dbReference type="ARBA" id="ARBA00022729"/>
    </source>
</evidence>
<reference evidence="9 10" key="1">
    <citation type="submission" date="2022-01" db="EMBL/GenBank/DDBJ databases">
        <title>Labilibaculum sp. nov, a marine bacterium isolated from Antarctica.</title>
        <authorList>
            <person name="Dai W."/>
        </authorList>
    </citation>
    <scope>NUCLEOTIDE SEQUENCE [LARGE SCALE GENOMIC DNA]</scope>
    <source>
        <strain evidence="9 10">DW002</strain>
    </source>
</reference>
<comment type="similarity">
    <text evidence="2">Belongs to the SusD family.</text>
</comment>